<comment type="similarity">
    <text evidence="6">Belongs to the Vsr family.</text>
</comment>
<dbReference type="CDD" id="cd00221">
    <property type="entry name" value="Vsr"/>
    <property type="match status" value="1"/>
</dbReference>
<keyword evidence="2" id="KW-0255">Endonuclease</keyword>
<evidence type="ECO:0000256" key="3">
    <source>
        <dbReference type="ARBA" id="ARBA00022763"/>
    </source>
</evidence>
<evidence type="ECO:0000256" key="1">
    <source>
        <dbReference type="ARBA" id="ARBA00022722"/>
    </source>
</evidence>
<keyword evidence="1" id="KW-0540">Nuclease</keyword>
<dbReference type="Pfam" id="PF03852">
    <property type="entry name" value="Vsr"/>
    <property type="match status" value="1"/>
</dbReference>
<dbReference type="InterPro" id="IPR011335">
    <property type="entry name" value="Restrct_endonuc-II-like"/>
</dbReference>
<reference evidence="7 8" key="1">
    <citation type="journal article" date="2021" name="Microbiol. Spectr.">
        <title>A Single Bacterium Capable of Oxidation and Reduction of Iron at Circumneutral pH.</title>
        <authorList>
            <person name="Kato S."/>
            <person name="Ohkuma M."/>
        </authorList>
    </citation>
    <scope>NUCLEOTIDE SEQUENCE [LARGE SCALE GENOMIC DNA]</scope>
    <source>
        <strain evidence="7 8">MIZ03</strain>
    </source>
</reference>
<evidence type="ECO:0000256" key="4">
    <source>
        <dbReference type="ARBA" id="ARBA00022801"/>
    </source>
</evidence>
<keyword evidence="5" id="KW-0234">DNA repair</keyword>
<keyword evidence="8" id="KW-1185">Reference proteome</keyword>
<gene>
    <name evidence="7" type="ORF">MIZ03_1118</name>
</gene>
<dbReference type="EMBL" id="AP024238">
    <property type="protein sequence ID" value="BCO26238.1"/>
    <property type="molecule type" value="Genomic_DNA"/>
</dbReference>
<accession>A0ABM7MIY3</accession>
<evidence type="ECO:0000256" key="2">
    <source>
        <dbReference type="ARBA" id="ARBA00022759"/>
    </source>
</evidence>
<dbReference type="SUPFAM" id="SSF52980">
    <property type="entry name" value="Restriction endonuclease-like"/>
    <property type="match status" value="1"/>
</dbReference>
<protein>
    <recommendedName>
        <fullName evidence="9">Very short patch repair endonuclease</fullName>
    </recommendedName>
</protein>
<evidence type="ECO:0000313" key="8">
    <source>
        <dbReference type="Proteomes" id="UP000824366"/>
    </source>
</evidence>
<dbReference type="Gene3D" id="3.40.960.10">
    <property type="entry name" value="VSR Endonuclease"/>
    <property type="match status" value="1"/>
</dbReference>
<sequence length="184" mass="21156">MRSRWVHGINSVRVMLDDEVDRIAALLLAWKLRCIVRECTGPVSDVMDIVSPEVRSRMMAGIKGKNTKPEMVVRKLVHGMGFRYRLHRKDLPGSPDIVFPRLRKVIFVHGCFWHQHPGCRLAYTPKSNTQFWLDKLEANTRRDTLALMALDAMGWEILVVWECEVSNLSSLALQLNSFLASNIR</sequence>
<keyword evidence="4" id="KW-0378">Hydrolase</keyword>
<dbReference type="Proteomes" id="UP000824366">
    <property type="component" value="Chromosome"/>
</dbReference>
<evidence type="ECO:0000256" key="5">
    <source>
        <dbReference type="ARBA" id="ARBA00023204"/>
    </source>
</evidence>
<proteinExistence type="inferred from homology"/>
<evidence type="ECO:0000256" key="6">
    <source>
        <dbReference type="ARBA" id="ARBA00029466"/>
    </source>
</evidence>
<keyword evidence="3" id="KW-0227">DNA damage</keyword>
<evidence type="ECO:0008006" key="9">
    <source>
        <dbReference type="Google" id="ProtNLM"/>
    </source>
</evidence>
<name>A0ABM7MIY3_9BURK</name>
<evidence type="ECO:0000313" key="7">
    <source>
        <dbReference type="EMBL" id="BCO26238.1"/>
    </source>
</evidence>
<dbReference type="NCBIfam" id="TIGR00632">
    <property type="entry name" value="vsr"/>
    <property type="match status" value="1"/>
</dbReference>
<organism evidence="7 8">
    <name type="scientific">Rhodoferax lithotrophicus</name>
    <dbReference type="NCBI Taxonomy" id="2798804"/>
    <lineage>
        <taxon>Bacteria</taxon>
        <taxon>Pseudomonadati</taxon>
        <taxon>Pseudomonadota</taxon>
        <taxon>Betaproteobacteria</taxon>
        <taxon>Burkholderiales</taxon>
        <taxon>Comamonadaceae</taxon>
        <taxon>Rhodoferax</taxon>
    </lineage>
</organism>
<dbReference type="InterPro" id="IPR004603">
    <property type="entry name" value="DNA_mismatch_endonuc_vsr"/>
</dbReference>